<dbReference type="PANTHER" id="PTHR43842">
    <property type="entry name" value="PROPIONYL-COA CARBOXYLASE BETA CHAIN"/>
    <property type="match status" value="1"/>
</dbReference>
<dbReference type="GO" id="GO:0016740">
    <property type="term" value="F:transferase activity"/>
    <property type="evidence" value="ECO:0007669"/>
    <property type="project" value="UniProtKB-KW"/>
</dbReference>
<dbReference type="InterPro" id="IPR029045">
    <property type="entry name" value="ClpP/crotonase-like_dom_sf"/>
</dbReference>
<reference evidence="4 6" key="2">
    <citation type="submission" date="2022-03" db="EMBL/GenBank/DDBJ databases">
        <title>Metagenome-assembled genomes from swine fecal metagenomes.</title>
        <authorList>
            <person name="Holman D.B."/>
            <person name="Kommadath A."/>
        </authorList>
    </citation>
    <scope>NUCLEOTIDE SEQUENCE [LARGE SCALE GENOMIC DNA]</scope>
    <source>
        <strain evidence="4">SUG147</strain>
    </source>
</reference>
<evidence type="ECO:0000313" key="5">
    <source>
        <dbReference type="Proteomes" id="UP000017938"/>
    </source>
</evidence>
<feature type="domain" description="CoA carboxyltransferase C-terminal" evidence="2">
    <location>
        <begin position="224"/>
        <end position="451"/>
    </location>
</feature>
<name>R6U3F2_9BACT</name>
<proteinExistence type="predicted"/>
<gene>
    <name evidence="3" type="ORF">BN580_02185</name>
    <name evidence="4" type="ORF">MR241_05530</name>
</gene>
<evidence type="ECO:0000259" key="2">
    <source>
        <dbReference type="PROSITE" id="PS50989"/>
    </source>
</evidence>
<comment type="caution">
    <text evidence="3">The sequence shown here is derived from an EMBL/GenBank/DDBJ whole genome shotgun (WGS) entry which is preliminary data.</text>
</comment>
<dbReference type="InterPro" id="IPR034733">
    <property type="entry name" value="AcCoA_carboxyl_beta"/>
</dbReference>
<evidence type="ECO:0000313" key="6">
    <source>
        <dbReference type="Proteomes" id="UP001139365"/>
    </source>
</evidence>
<dbReference type="AlphaFoldDB" id="R6U3F2"/>
<evidence type="ECO:0000313" key="3">
    <source>
        <dbReference type="EMBL" id="CDC76639.1"/>
    </source>
</evidence>
<feature type="domain" description="CoA carboxyltransferase N-terminal" evidence="1">
    <location>
        <begin position="1"/>
        <end position="164"/>
    </location>
</feature>
<dbReference type="PROSITE" id="PS50980">
    <property type="entry name" value="COA_CT_NTER"/>
    <property type="match status" value="1"/>
</dbReference>
<evidence type="ECO:0000313" key="4">
    <source>
        <dbReference type="EMBL" id="MCI5755737.1"/>
    </source>
</evidence>
<dbReference type="InterPro" id="IPR011763">
    <property type="entry name" value="COA_CT_C"/>
</dbReference>
<dbReference type="Proteomes" id="UP000017938">
    <property type="component" value="Unassembled WGS sequence"/>
</dbReference>
<sequence>MADSYTTAAALREEILSSASGARGFIAGLFDEGTFLETGTYIRNAGDDRNFEGVITGCGAVNGRLVFAYIQDYSNGRGAFTQAGAEKITALYRKAIKAGAPVVGVFDSAGAKLGEGISALSGIGAVIAQAAAAKNAVPQVAVIAGACGGGMAAVASLADFVIADSSRGELYVLPESGKSDRQGVKRASLYAEGTEGLAAKTRELLAYLPENSSEGTVYTVAPEDINVPAEGVEDLVSGDVKELIPVIADSRDFYEISADFAKEMVCGFAAVNGKVVGVVANQPVVNGGALTAKAAKKAAGFVDFLGRFGIPVLTLVNSVGFGGENCGCYAGNLADLASAYTSCRSAKVTVVTGAAYGSAFTLMGSKNLGADMVFALDSAVISVMAPETAVEFVWDDRLKSSADPAQARQELRSEWEATAASPLSAARQGDADDVIAFSELKQRIAAALEVF</sequence>
<accession>R6U3F2</accession>
<dbReference type="Proteomes" id="UP001139365">
    <property type="component" value="Unassembled WGS sequence"/>
</dbReference>
<organism evidence="3 5">
    <name type="scientific">Candidatus Colimorpha enterica</name>
    <dbReference type="NCBI Taxonomy" id="3083063"/>
    <lineage>
        <taxon>Bacteria</taxon>
        <taxon>Pseudomonadati</taxon>
        <taxon>Bacteroidota</taxon>
        <taxon>Bacteroidia</taxon>
        <taxon>Bacteroidales</taxon>
        <taxon>Candidatus Colimorpha</taxon>
    </lineage>
</organism>
<dbReference type="SUPFAM" id="SSF52096">
    <property type="entry name" value="ClpP/crotonase"/>
    <property type="match status" value="2"/>
</dbReference>
<protein>
    <submittedName>
        <fullName evidence="3">Carboxyl transferase domain protein</fullName>
    </submittedName>
</protein>
<dbReference type="PROSITE" id="PS50989">
    <property type="entry name" value="COA_CT_CTER"/>
    <property type="match status" value="1"/>
</dbReference>
<dbReference type="EMBL" id="CBFW010000387">
    <property type="protein sequence ID" value="CDC76639.1"/>
    <property type="molecule type" value="Genomic_DNA"/>
</dbReference>
<reference evidence="3" key="1">
    <citation type="submission" date="2012-11" db="EMBL/GenBank/DDBJ databases">
        <title>Dependencies among metagenomic species, viruses, plasmids and units of genetic variation.</title>
        <authorList>
            <person name="Nielsen H.B."/>
            <person name="Almeida M."/>
            <person name="Juncker A.S."/>
            <person name="Rasmussen S."/>
            <person name="Li J."/>
            <person name="Sunagawa S."/>
            <person name="Plichta D."/>
            <person name="Gautier L."/>
            <person name="Le Chatelier E."/>
            <person name="Peletier E."/>
            <person name="Bonde I."/>
            <person name="Nielsen T."/>
            <person name="Manichanh C."/>
            <person name="Arumugam M."/>
            <person name="Batto J."/>
            <person name="Santos M.B.Q.D."/>
            <person name="Blom N."/>
            <person name="Borruel N."/>
            <person name="Burgdorf K.S."/>
            <person name="Boumezbeur F."/>
            <person name="Casellas F."/>
            <person name="Dore J."/>
            <person name="Guarner F."/>
            <person name="Hansen T."/>
            <person name="Hildebrand F."/>
            <person name="Kaas R.S."/>
            <person name="Kennedy S."/>
            <person name="Kristiansen K."/>
            <person name="Kultima J.R."/>
            <person name="Leonard P."/>
            <person name="Levenez F."/>
            <person name="Lund O."/>
            <person name="Moumen B."/>
            <person name="Le Paslier D."/>
            <person name="Pons N."/>
            <person name="Pedersen O."/>
            <person name="Prifti E."/>
            <person name="Qin J."/>
            <person name="Raes J."/>
            <person name="Tap J."/>
            <person name="Tims S."/>
            <person name="Ussery D.W."/>
            <person name="Yamada T."/>
            <person name="MetaHit consortium"/>
            <person name="Renault P."/>
            <person name="Sicheritz-Ponten T."/>
            <person name="Bork P."/>
            <person name="Wang J."/>
            <person name="Brunak S."/>
            <person name="Ehrlich S.D."/>
        </authorList>
    </citation>
    <scope>NUCLEOTIDE SEQUENCE [LARGE SCALE GENOMIC DNA]</scope>
</reference>
<dbReference type="EMBL" id="JALEMU010000086">
    <property type="protein sequence ID" value="MCI5755737.1"/>
    <property type="molecule type" value="Genomic_DNA"/>
</dbReference>
<dbReference type="Gene3D" id="3.90.226.10">
    <property type="entry name" value="2-enoyl-CoA Hydratase, Chain A, domain 1"/>
    <property type="match status" value="2"/>
</dbReference>
<dbReference type="Pfam" id="PF01039">
    <property type="entry name" value="Carboxyl_trans"/>
    <property type="match status" value="2"/>
</dbReference>
<dbReference type="GO" id="GO:0004658">
    <property type="term" value="F:propionyl-CoA carboxylase activity"/>
    <property type="evidence" value="ECO:0007669"/>
    <property type="project" value="TreeGrafter"/>
</dbReference>
<dbReference type="PANTHER" id="PTHR43842:SF2">
    <property type="entry name" value="PROPIONYL-COA CARBOXYLASE BETA CHAIN, MITOCHONDRIAL"/>
    <property type="match status" value="1"/>
</dbReference>
<evidence type="ECO:0000259" key="1">
    <source>
        <dbReference type="PROSITE" id="PS50980"/>
    </source>
</evidence>
<keyword evidence="3" id="KW-0808">Transferase</keyword>
<dbReference type="STRING" id="1263015.BN580_02185"/>
<dbReference type="InterPro" id="IPR051047">
    <property type="entry name" value="AccD/PCCB"/>
</dbReference>
<dbReference type="InterPro" id="IPR011762">
    <property type="entry name" value="COA_CT_N"/>
</dbReference>